<feature type="transmembrane region" description="Helical" evidence="1">
    <location>
        <begin position="121"/>
        <end position="141"/>
    </location>
</feature>
<evidence type="ECO:0000313" key="2">
    <source>
        <dbReference type="EMBL" id="MFB5192426.1"/>
    </source>
</evidence>
<accession>A0ABV5AJM0</accession>
<evidence type="ECO:0000256" key="1">
    <source>
        <dbReference type="SAM" id="Phobius"/>
    </source>
</evidence>
<comment type="caution">
    <text evidence="2">The sequence shown here is derived from an EMBL/GenBank/DDBJ whole genome shotgun (WGS) entry which is preliminary data.</text>
</comment>
<dbReference type="RefSeq" id="WP_275473271.1">
    <property type="nucleotide sequence ID" value="NZ_CP162940.1"/>
</dbReference>
<organism evidence="2 3">
    <name type="scientific">Alicyclobacillus fastidiosus</name>
    <dbReference type="NCBI Taxonomy" id="392011"/>
    <lineage>
        <taxon>Bacteria</taxon>
        <taxon>Bacillati</taxon>
        <taxon>Bacillota</taxon>
        <taxon>Bacilli</taxon>
        <taxon>Bacillales</taxon>
        <taxon>Alicyclobacillaceae</taxon>
        <taxon>Alicyclobacillus</taxon>
    </lineage>
</organism>
<feature type="transmembrane region" description="Helical" evidence="1">
    <location>
        <begin position="48"/>
        <end position="68"/>
    </location>
</feature>
<dbReference type="EMBL" id="JBDXSU010000022">
    <property type="protein sequence ID" value="MFB5192426.1"/>
    <property type="molecule type" value="Genomic_DNA"/>
</dbReference>
<keyword evidence="3" id="KW-1185">Reference proteome</keyword>
<gene>
    <name evidence="2" type="ORF">KKP3000_001629</name>
</gene>
<feature type="transmembrane region" description="Helical" evidence="1">
    <location>
        <begin position="6"/>
        <end position="27"/>
    </location>
</feature>
<sequence length="142" mass="15738">MANHIVYFIHILGAISMGFYLFLPFMVTKMTALPKPSQAGYVRALYHVNKVSLYIIILQLLTGGYLISVANVPATWSVVVILLLVVVGGLISMAGAKMKRIIHELEEGRDAKAEAGKVRTFAYLTFIALLLMVLFMVFPHLL</sequence>
<protein>
    <recommendedName>
        <fullName evidence="4">DUF2269 family protein</fullName>
    </recommendedName>
</protein>
<keyword evidence="1" id="KW-0472">Membrane</keyword>
<evidence type="ECO:0008006" key="4">
    <source>
        <dbReference type="Google" id="ProtNLM"/>
    </source>
</evidence>
<dbReference type="Proteomes" id="UP001579974">
    <property type="component" value="Unassembled WGS sequence"/>
</dbReference>
<proteinExistence type="predicted"/>
<evidence type="ECO:0000313" key="3">
    <source>
        <dbReference type="Proteomes" id="UP001579974"/>
    </source>
</evidence>
<feature type="transmembrane region" description="Helical" evidence="1">
    <location>
        <begin position="74"/>
        <end position="96"/>
    </location>
</feature>
<reference evidence="2 3" key="1">
    <citation type="journal article" date="2024" name="Int. J. Mol. Sci.">
        <title>Exploration of Alicyclobacillus spp. Genome in Search of Antibiotic Resistance.</title>
        <authorList>
            <person name="Bucka-Kolendo J."/>
            <person name="Kiousi D.E."/>
            <person name="Dekowska A."/>
            <person name="Mikolajczuk-Szczyrba A."/>
            <person name="Karadedos D.M."/>
            <person name="Michael P."/>
            <person name="Galanis A."/>
            <person name="Sokolowska B."/>
        </authorList>
    </citation>
    <scope>NUCLEOTIDE SEQUENCE [LARGE SCALE GENOMIC DNA]</scope>
    <source>
        <strain evidence="2 3">KKP 3000</strain>
    </source>
</reference>
<name>A0ABV5AJM0_9BACL</name>
<keyword evidence="1" id="KW-1133">Transmembrane helix</keyword>
<keyword evidence="1" id="KW-0812">Transmembrane</keyword>